<keyword evidence="4 8" id="KW-0732">Signal</keyword>
<evidence type="ECO:0000256" key="1">
    <source>
        <dbReference type="ARBA" id="ARBA00004635"/>
    </source>
</evidence>
<dbReference type="Proteomes" id="UP000729290">
    <property type="component" value="Unassembled WGS sequence"/>
</dbReference>
<dbReference type="EMBL" id="JACSNV010000004">
    <property type="protein sequence ID" value="MBM6877327.1"/>
    <property type="molecule type" value="Genomic_DNA"/>
</dbReference>
<comment type="subcellular location">
    <subcellularLocation>
        <location evidence="1">Membrane</location>
        <topology evidence="1">Lipid-anchor</topology>
    </subcellularLocation>
</comment>
<protein>
    <submittedName>
        <fullName evidence="11">Uncharacterized protein</fullName>
    </submittedName>
</protein>
<keyword evidence="6" id="KW-0564">Palmitate</keyword>
<dbReference type="InterPro" id="IPR038501">
    <property type="entry name" value="Spore_GerAC_C_sf"/>
</dbReference>
<proteinExistence type="inferred from homology"/>
<name>A0ABS2G839_9FIRM</name>
<dbReference type="Gene3D" id="3.30.300.210">
    <property type="entry name" value="Nutrient germinant receptor protein C, domain 3"/>
    <property type="match status" value="1"/>
</dbReference>
<keyword evidence="12" id="KW-1185">Reference proteome</keyword>
<feature type="signal peptide" evidence="8">
    <location>
        <begin position="1"/>
        <end position="22"/>
    </location>
</feature>
<dbReference type="InterPro" id="IPR057336">
    <property type="entry name" value="GerAC_N"/>
</dbReference>
<dbReference type="PANTHER" id="PTHR35789:SF1">
    <property type="entry name" value="SPORE GERMINATION PROTEIN B3"/>
    <property type="match status" value="1"/>
</dbReference>
<sequence>MAKIRLCFLILCLCLLSGCWDGRDPEDRAYVITLGIEKGEDGLLFTFAPGTSSQKGEVFSVEARTLTEAAAKAAWTRSREVYLGQLRNIIFGKSLLSDLAAFSSVLDELERGSSISEKVMILGTSGSAAQCVTAIGEQDQATGLFLWDFYKNTAETVAVTRGLDLDIWLTELREQEGSGVLPRIEAEDGTLTLGGSLVVAEGAYAFALTPEQEQDRLLLMGEGKGAVFQQTYEGAVLPFTVRQNRADYEFWQEDGEVVCRVCLRLSGSLGGSGGNAVLSAETLEQLENLFQESIKSHLENTIKVVQSQTTGDVLGLAAEYARHLPETPDFDWTRMEILVEPEISIVDTGRTR</sequence>
<organism evidence="11 12">
    <name type="scientific">Anaerotignum lactatifermentans</name>
    <dbReference type="NCBI Taxonomy" id="160404"/>
    <lineage>
        <taxon>Bacteria</taxon>
        <taxon>Bacillati</taxon>
        <taxon>Bacillota</taxon>
        <taxon>Clostridia</taxon>
        <taxon>Lachnospirales</taxon>
        <taxon>Anaerotignaceae</taxon>
        <taxon>Anaerotignum</taxon>
    </lineage>
</organism>
<dbReference type="PROSITE" id="PS51257">
    <property type="entry name" value="PROKAR_LIPOPROTEIN"/>
    <property type="match status" value="1"/>
</dbReference>
<dbReference type="InterPro" id="IPR046953">
    <property type="entry name" value="Spore_GerAC-like_C"/>
</dbReference>
<evidence type="ECO:0000256" key="5">
    <source>
        <dbReference type="ARBA" id="ARBA00023136"/>
    </source>
</evidence>
<feature type="domain" description="Spore germination GerAC-like C-terminal" evidence="9">
    <location>
        <begin position="203"/>
        <end position="349"/>
    </location>
</feature>
<evidence type="ECO:0000256" key="8">
    <source>
        <dbReference type="SAM" id="SignalP"/>
    </source>
</evidence>
<dbReference type="PANTHER" id="PTHR35789">
    <property type="entry name" value="SPORE GERMINATION PROTEIN B3"/>
    <property type="match status" value="1"/>
</dbReference>
<dbReference type="InterPro" id="IPR008844">
    <property type="entry name" value="Spore_GerAC-like"/>
</dbReference>
<dbReference type="Pfam" id="PF05504">
    <property type="entry name" value="Spore_GerAC"/>
    <property type="match status" value="1"/>
</dbReference>
<evidence type="ECO:0000259" key="9">
    <source>
        <dbReference type="Pfam" id="PF05504"/>
    </source>
</evidence>
<evidence type="ECO:0000256" key="4">
    <source>
        <dbReference type="ARBA" id="ARBA00022729"/>
    </source>
</evidence>
<keyword evidence="5" id="KW-0472">Membrane</keyword>
<feature type="domain" description="Spore germination protein N-terminal" evidence="10">
    <location>
        <begin position="21"/>
        <end position="185"/>
    </location>
</feature>
<evidence type="ECO:0000313" key="11">
    <source>
        <dbReference type="EMBL" id="MBM6877327.1"/>
    </source>
</evidence>
<keyword evidence="3" id="KW-0309">Germination</keyword>
<evidence type="ECO:0000313" key="12">
    <source>
        <dbReference type="Proteomes" id="UP000729290"/>
    </source>
</evidence>
<evidence type="ECO:0000259" key="10">
    <source>
        <dbReference type="Pfam" id="PF25198"/>
    </source>
</evidence>
<evidence type="ECO:0000256" key="7">
    <source>
        <dbReference type="ARBA" id="ARBA00023288"/>
    </source>
</evidence>
<feature type="chain" id="PRO_5045480850" evidence="8">
    <location>
        <begin position="23"/>
        <end position="352"/>
    </location>
</feature>
<evidence type="ECO:0000256" key="2">
    <source>
        <dbReference type="ARBA" id="ARBA00007886"/>
    </source>
</evidence>
<accession>A0ABS2G839</accession>
<reference evidence="11 12" key="1">
    <citation type="journal article" date="2021" name="Sci. Rep.">
        <title>The distribution of antibiotic resistance genes in chicken gut microbiota commensals.</title>
        <authorList>
            <person name="Juricova H."/>
            <person name="Matiasovicova J."/>
            <person name="Kubasova T."/>
            <person name="Cejkova D."/>
            <person name="Rychlik I."/>
        </authorList>
    </citation>
    <scope>NUCLEOTIDE SEQUENCE [LARGE SCALE GENOMIC DNA]</scope>
    <source>
        <strain evidence="11 12">An431b</strain>
    </source>
</reference>
<comment type="similarity">
    <text evidence="2">Belongs to the GerABKC lipoprotein family.</text>
</comment>
<comment type="caution">
    <text evidence="11">The sequence shown here is derived from an EMBL/GenBank/DDBJ whole genome shotgun (WGS) entry which is preliminary data.</text>
</comment>
<dbReference type="RefSeq" id="WP_205133335.1">
    <property type="nucleotide sequence ID" value="NZ_JACSNT010000005.1"/>
</dbReference>
<evidence type="ECO:0000256" key="6">
    <source>
        <dbReference type="ARBA" id="ARBA00023139"/>
    </source>
</evidence>
<gene>
    <name evidence="11" type="ORF">H9X83_04015</name>
</gene>
<dbReference type="Pfam" id="PF25198">
    <property type="entry name" value="Spore_GerAC_N"/>
    <property type="match status" value="1"/>
</dbReference>
<evidence type="ECO:0000256" key="3">
    <source>
        <dbReference type="ARBA" id="ARBA00022544"/>
    </source>
</evidence>
<keyword evidence="7" id="KW-0449">Lipoprotein</keyword>